<feature type="transmembrane region" description="Helical" evidence="7">
    <location>
        <begin position="162"/>
        <end position="181"/>
    </location>
</feature>
<dbReference type="STRING" id="1123401.GCA_000621325_00077"/>
<feature type="transmembrane region" description="Helical" evidence="7">
    <location>
        <begin position="75"/>
        <end position="99"/>
    </location>
</feature>
<dbReference type="EMBL" id="MTEJ01000670">
    <property type="protein sequence ID" value="OQX00157.1"/>
    <property type="molecule type" value="Genomic_DNA"/>
</dbReference>
<feature type="transmembrane region" description="Helical" evidence="7">
    <location>
        <begin position="336"/>
        <end position="357"/>
    </location>
</feature>
<gene>
    <name evidence="9" type="ORF">BWK73_49220</name>
</gene>
<dbReference type="CDD" id="cd17472">
    <property type="entry name" value="MFS_YajR_like"/>
    <property type="match status" value="1"/>
</dbReference>
<organism evidence="9 10">
    <name type="scientific">Thiothrix lacustris</name>
    <dbReference type="NCBI Taxonomy" id="525917"/>
    <lineage>
        <taxon>Bacteria</taxon>
        <taxon>Pseudomonadati</taxon>
        <taxon>Pseudomonadota</taxon>
        <taxon>Gammaproteobacteria</taxon>
        <taxon>Thiotrichales</taxon>
        <taxon>Thiotrichaceae</taxon>
        <taxon>Thiothrix</taxon>
    </lineage>
</organism>
<evidence type="ECO:0000256" key="2">
    <source>
        <dbReference type="ARBA" id="ARBA00022448"/>
    </source>
</evidence>
<feature type="domain" description="Major facilitator superfamily (MFS) profile" evidence="8">
    <location>
        <begin position="8"/>
        <end position="389"/>
    </location>
</feature>
<dbReference type="Pfam" id="PF07690">
    <property type="entry name" value="MFS_1"/>
    <property type="match status" value="1"/>
</dbReference>
<dbReference type="AlphaFoldDB" id="A0A1Y1Q8Z1"/>
<keyword evidence="2" id="KW-0813">Transport</keyword>
<evidence type="ECO:0000256" key="6">
    <source>
        <dbReference type="ARBA" id="ARBA00023136"/>
    </source>
</evidence>
<evidence type="ECO:0000256" key="7">
    <source>
        <dbReference type="SAM" id="Phobius"/>
    </source>
</evidence>
<comment type="caution">
    <text evidence="9">The sequence shown here is derived from an EMBL/GenBank/DDBJ whole genome shotgun (WGS) entry which is preliminary data.</text>
</comment>
<evidence type="ECO:0000256" key="3">
    <source>
        <dbReference type="ARBA" id="ARBA00022475"/>
    </source>
</evidence>
<dbReference type="InterPro" id="IPR020846">
    <property type="entry name" value="MFS_dom"/>
</dbReference>
<keyword evidence="5 7" id="KW-1133">Transmembrane helix</keyword>
<feature type="transmembrane region" description="Helical" evidence="7">
    <location>
        <begin position="12"/>
        <end position="31"/>
    </location>
</feature>
<feature type="transmembrane region" description="Helical" evidence="7">
    <location>
        <begin position="298"/>
        <end position="315"/>
    </location>
</feature>
<evidence type="ECO:0000313" key="10">
    <source>
        <dbReference type="Proteomes" id="UP000192491"/>
    </source>
</evidence>
<keyword evidence="3" id="KW-1003">Cell membrane</keyword>
<evidence type="ECO:0000256" key="5">
    <source>
        <dbReference type="ARBA" id="ARBA00022989"/>
    </source>
</evidence>
<dbReference type="SUPFAM" id="SSF103473">
    <property type="entry name" value="MFS general substrate transporter"/>
    <property type="match status" value="1"/>
</dbReference>
<comment type="subcellular location">
    <subcellularLocation>
        <location evidence="1">Cell membrane</location>
        <topology evidence="1">Multi-pass membrane protein</topology>
    </subcellularLocation>
</comment>
<dbReference type="InterPro" id="IPR036259">
    <property type="entry name" value="MFS_trans_sf"/>
</dbReference>
<feature type="transmembrane region" description="Helical" evidence="7">
    <location>
        <begin position="246"/>
        <end position="266"/>
    </location>
</feature>
<dbReference type="InterPro" id="IPR011701">
    <property type="entry name" value="MFS"/>
</dbReference>
<feature type="transmembrane region" description="Helical" evidence="7">
    <location>
        <begin position="273"/>
        <end position="292"/>
    </location>
</feature>
<dbReference type="Gene3D" id="1.20.1250.20">
    <property type="entry name" value="MFS general substrate transporter like domains"/>
    <property type="match status" value="1"/>
</dbReference>
<accession>A0A1Y1Q8Z1</accession>
<dbReference type="InterPro" id="IPR050171">
    <property type="entry name" value="MFS_Transporters"/>
</dbReference>
<dbReference type="PROSITE" id="PS00216">
    <property type="entry name" value="SUGAR_TRANSPORT_1"/>
    <property type="match status" value="1"/>
</dbReference>
<dbReference type="PANTHER" id="PTHR23517:SF2">
    <property type="entry name" value="MULTIDRUG RESISTANCE PROTEIN MDTH"/>
    <property type="match status" value="1"/>
</dbReference>
<feature type="transmembrane region" description="Helical" evidence="7">
    <location>
        <begin position="135"/>
        <end position="156"/>
    </location>
</feature>
<evidence type="ECO:0000259" key="8">
    <source>
        <dbReference type="PROSITE" id="PS50850"/>
    </source>
</evidence>
<evidence type="ECO:0000256" key="1">
    <source>
        <dbReference type="ARBA" id="ARBA00004651"/>
    </source>
</evidence>
<dbReference type="PROSITE" id="PS50850">
    <property type="entry name" value="MFS"/>
    <property type="match status" value="1"/>
</dbReference>
<keyword evidence="6 7" id="KW-0472">Membrane</keyword>
<dbReference type="GO" id="GO:0022857">
    <property type="term" value="F:transmembrane transporter activity"/>
    <property type="evidence" value="ECO:0007669"/>
    <property type="project" value="InterPro"/>
</dbReference>
<evidence type="ECO:0000256" key="4">
    <source>
        <dbReference type="ARBA" id="ARBA00022692"/>
    </source>
</evidence>
<reference evidence="9 10" key="1">
    <citation type="submission" date="2017-01" db="EMBL/GenBank/DDBJ databases">
        <title>Novel large sulfur bacteria in the metagenomes of groundwater-fed chemosynthetic microbial mats in the Lake Huron basin.</title>
        <authorList>
            <person name="Sharrar A.M."/>
            <person name="Flood B.E."/>
            <person name="Bailey J.V."/>
            <person name="Jones D.S."/>
            <person name="Biddanda B."/>
            <person name="Ruberg S.A."/>
            <person name="Marcus D.N."/>
            <person name="Dick G.J."/>
        </authorList>
    </citation>
    <scope>NUCLEOTIDE SEQUENCE [LARGE SCALE GENOMIC DNA]</scope>
    <source>
        <strain evidence="9">A8</strain>
    </source>
</reference>
<dbReference type="Gene3D" id="3.30.70.100">
    <property type="match status" value="1"/>
</dbReference>
<proteinExistence type="predicted"/>
<feature type="transmembrane region" description="Helical" evidence="7">
    <location>
        <begin position="105"/>
        <end position="123"/>
    </location>
</feature>
<feature type="transmembrane region" description="Helical" evidence="7">
    <location>
        <begin position="363"/>
        <end position="384"/>
    </location>
</feature>
<name>A0A1Y1Q8Z1_9GAMM</name>
<feature type="transmembrane region" description="Helical" evidence="7">
    <location>
        <begin position="214"/>
        <end position="234"/>
    </location>
</feature>
<feature type="transmembrane region" description="Helical" evidence="7">
    <location>
        <begin position="43"/>
        <end position="63"/>
    </location>
</feature>
<evidence type="ECO:0000313" key="9">
    <source>
        <dbReference type="EMBL" id="OQX00157.1"/>
    </source>
</evidence>
<dbReference type="GO" id="GO:0005886">
    <property type="term" value="C:plasma membrane"/>
    <property type="evidence" value="ECO:0007669"/>
    <property type="project" value="UniProtKB-SubCell"/>
</dbReference>
<sequence>MNSVEWRVTASLAAIYAVRMLGLFMILPVFALYAETLPDSTPFLAGLAIGIYGLSQAIFQIPLGILSDKVGRKPVIIGGLLVFALGSVVAALSQSMWMIVVGRMIQGMGAVAAPTMALAADLIREENRIRTMGVIGLSIGVSFMLGMIIGPLVSQVGGVPSIFWLTMVLALSGIALVVFAVPTPARTLQHRDAGIIKGYVGTALGNGALLRMNVGVFILHLVMTANFLVLPTIFEHQLGLPNAEHWKVYLPVFIGSFALSIPLIILAEKQRKIRPLLLGCTVALIVAELVMAAGYTHIGWLMAAFLLFFIGFNFLEAVQPSLVAKYSAVNTKGTAMGIFSSSQFLGIFAGGSLGGVINHTWGVTGVFLFSAAITALWFMVALRLPQPTFYTSRILKLDPLLFSDPQRLHDALLAISGVKEVAIATDECIAYLKIDKTTLDEAALDAFSPPSA</sequence>
<dbReference type="InterPro" id="IPR005829">
    <property type="entry name" value="Sugar_transporter_CS"/>
</dbReference>
<keyword evidence="4 7" id="KW-0812">Transmembrane</keyword>
<dbReference type="PANTHER" id="PTHR23517">
    <property type="entry name" value="RESISTANCE PROTEIN MDTM, PUTATIVE-RELATED-RELATED"/>
    <property type="match status" value="1"/>
</dbReference>
<dbReference type="Proteomes" id="UP000192491">
    <property type="component" value="Unassembled WGS sequence"/>
</dbReference>
<protein>
    <submittedName>
        <fullName evidence="9">MFS transporter</fullName>
    </submittedName>
</protein>